<evidence type="ECO:0000256" key="3">
    <source>
        <dbReference type="ARBA" id="ARBA00022737"/>
    </source>
</evidence>
<evidence type="ECO:0000256" key="5">
    <source>
        <dbReference type="SAM" id="SignalP"/>
    </source>
</evidence>
<dbReference type="InterPro" id="IPR051848">
    <property type="entry name" value="PGIP"/>
</dbReference>
<protein>
    <recommendedName>
        <fullName evidence="6">Leucine-rich repeat-containing N-terminal plant-type domain-containing protein</fullName>
    </recommendedName>
</protein>
<reference evidence="7" key="1">
    <citation type="journal article" date="2015" name="Plant Physiol. Biochem.">
        <title>Systematic mining of salt-tolerant genes in halophyte-Zoysia matrella through cDNA expression library screening.</title>
        <authorList>
            <person name="Chen Y."/>
            <person name="Zong J."/>
            <person name="Tan Z."/>
            <person name="Li L."/>
            <person name="Hu B."/>
            <person name="Chen C."/>
            <person name="Chen J."/>
            <person name="Liu J."/>
        </authorList>
    </citation>
    <scope>NUCLEOTIDE SEQUENCE</scope>
</reference>
<dbReference type="AlphaFoldDB" id="A0A0C4MLF8"/>
<keyword evidence="5" id="KW-0732">Signal</keyword>
<accession>A0A0C4MLF8</accession>
<organism evidence="7">
    <name type="scientific">Zoysia matrella</name>
    <name type="common">Manila grass</name>
    <dbReference type="NCBI Taxonomy" id="38722"/>
    <lineage>
        <taxon>Eukaryota</taxon>
        <taxon>Viridiplantae</taxon>
        <taxon>Streptophyta</taxon>
        <taxon>Embryophyta</taxon>
        <taxon>Tracheophyta</taxon>
        <taxon>Spermatophyta</taxon>
        <taxon>Magnoliopsida</taxon>
        <taxon>Liliopsida</taxon>
        <taxon>Poales</taxon>
        <taxon>Poaceae</taxon>
        <taxon>PACMAD clade</taxon>
        <taxon>Chloridoideae</taxon>
        <taxon>Zoysieae</taxon>
        <taxon>Zoysiinae</taxon>
        <taxon>Zoysia</taxon>
    </lineage>
</organism>
<dbReference type="InterPro" id="IPR032675">
    <property type="entry name" value="LRR_dom_sf"/>
</dbReference>
<feature type="compositionally biased region" description="Basic residues" evidence="4">
    <location>
        <begin position="208"/>
        <end position="236"/>
    </location>
</feature>
<dbReference type="Gene3D" id="3.80.10.10">
    <property type="entry name" value="Ribonuclease Inhibitor"/>
    <property type="match status" value="1"/>
</dbReference>
<keyword evidence="2" id="KW-0433">Leucine-rich repeat</keyword>
<comment type="subcellular location">
    <subcellularLocation>
        <location evidence="1">Cell envelope</location>
    </subcellularLocation>
</comment>
<dbReference type="PANTHER" id="PTHR48059:SF19">
    <property type="entry name" value="RECEPTOR-LIKE PROTEIN KINASE 5"/>
    <property type="match status" value="1"/>
</dbReference>
<evidence type="ECO:0000313" key="7">
    <source>
        <dbReference type="EMBL" id="AIN39811.1"/>
    </source>
</evidence>
<feature type="signal peptide" evidence="5">
    <location>
        <begin position="1"/>
        <end position="23"/>
    </location>
</feature>
<evidence type="ECO:0000256" key="2">
    <source>
        <dbReference type="ARBA" id="ARBA00022614"/>
    </source>
</evidence>
<proteinExistence type="evidence at transcript level"/>
<evidence type="ECO:0000256" key="1">
    <source>
        <dbReference type="ARBA" id="ARBA00004196"/>
    </source>
</evidence>
<sequence>MASTTSFLFVVLFVATAAAPALSSPQPACRCTPGDLHALLAVKQSLGNPKTLSTWSPAKSDCCQWDHVRCDEAGRVNNVFIDGADDVHGQIPSAVAGLTALSVAVAVPPPGAVGHHPALPHRALQPPVPHHLAHQRLRPHPGPPGADPQPRLRRPLQQPPDGLHPQRFRRPAQPPVPRPPPEPADGAHPGGARAGPVPVADPVLQPAHRPHPPRRRAGRDQHRRPLAQPAHRRRLPPVRPRPAHRSELS</sequence>
<evidence type="ECO:0000256" key="4">
    <source>
        <dbReference type="SAM" id="MobiDB-lite"/>
    </source>
</evidence>
<name>A0A0C4MLF8_9POAL</name>
<feature type="compositionally biased region" description="Pro residues" evidence="4">
    <location>
        <begin position="172"/>
        <end position="183"/>
    </location>
</feature>
<feature type="chain" id="PRO_5002172551" description="Leucine-rich repeat-containing N-terminal plant-type domain-containing protein" evidence="5">
    <location>
        <begin position="24"/>
        <end position="249"/>
    </location>
</feature>
<dbReference type="PANTHER" id="PTHR48059">
    <property type="entry name" value="POLYGALACTURONASE INHIBITOR 1"/>
    <property type="match status" value="1"/>
</dbReference>
<gene>
    <name evidence="7" type="primary">SS10</name>
</gene>
<keyword evidence="3" id="KW-0677">Repeat</keyword>
<evidence type="ECO:0000259" key="6">
    <source>
        <dbReference type="Pfam" id="PF08263"/>
    </source>
</evidence>
<dbReference type="InterPro" id="IPR013210">
    <property type="entry name" value="LRR_N_plant-typ"/>
</dbReference>
<feature type="domain" description="Leucine-rich repeat-containing N-terminal plant-type" evidence="6">
    <location>
        <begin position="34"/>
        <end position="71"/>
    </location>
</feature>
<dbReference type="Pfam" id="PF08263">
    <property type="entry name" value="LRRNT_2"/>
    <property type="match status" value="1"/>
</dbReference>
<feature type="region of interest" description="Disordered" evidence="4">
    <location>
        <begin position="114"/>
        <end position="249"/>
    </location>
</feature>
<dbReference type="EMBL" id="KM265148">
    <property type="protein sequence ID" value="AIN39811.1"/>
    <property type="molecule type" value="mRNA"/>
</dbReference>